<proteinExistence type="predicted"/>
<gene>
    <name evidence="1" type="ORF">MEDL_63516</name>
</gene>
<organism evidence="1 2">
    <name type="scientific">Mytilus edulis</name>
    <name type="common">Blue mussel</name>
    <dbReference type="NCBI Taxonomy" id="6550"/>
    <lineage>
        <taxon>Eukaryota</taxon>
        <taxon>Metazoa</taxon>
        <taxon>Spiralia</taxon>
        <taxon>Lophotrochozoa</taxon>
        <taxon>Mollusca</taxon>
        <taxon>Bivalvia</taxon>
        <taxon>Autobranchia</taxon>
        <taxon>Pteriomorphia</taxon>
        <taxon>Mytilida</taxon>
        <taxon>Mytiloidea</taxon>
        <taxon>Mytilidae</taxon>
        <taxon>Mytilinae</taxon>
        <taxon>Mytilus</taxon>
    </lineage>
</organism>
<dbReference type="Proteomes" id="UP000683360">
    <property type="component" value="Unassembled WGS sequence"/>
</dbReference>
<reference evidence="1" key="1">
    <citation type="submission" date="2021-03" db="EMBL/GenBank/DDBJ databases">
        <authorList>
            <person name="Bekaert M."/>
        </authorList>
    </citation>
    <scope>NUCLEOTIDE SEQUENCE</scope>
</reference>
<evidence type="ECO:0000313" key="1">
    <source>
        <dbReference type="EMBL" id="CAG2251881.1"/>
    </source>
</evidence>
<name>A0A8S3VAR9_MYTED</name>
<protein>
    <submittedName>
        <fullName evidence="1">Uncharacterized protein</fullName>
    </submittedName>
</protein>
<dbReference type="EMBL" id="CAJPWZ010003102">
    <property type="protein sequence ID" value="CAG2251881.1"/>
    <property type="molecule type" value="Genomic_DNA"/>
</dbReference>
<sequence length="165" mass="19221">MLVHRFLTLAKVTKIKVDIALAMHLIADILDLHNVDWVVCGTGTKFVMHYLLHQMLVSTTLDIPLALVRIQIPLRNKFYKQQDMQTKAFAVVLVIAVLVITAEANCKKKCETNLEKCKKECKRNHPNNHEKKKKCFDRCEKEEKKCRKKCNKRDLFSDLDLDLEE</sequence>
<dbReference type="AlphaFoldDB" id="A0A8S3VAR9"/>
<evidence type="ECO:0000313" key="2">
    <source>
        <dbReference type="Proteomes" id="UP000683360"/>
    </source>
</evidence>
<accession>A0A8S3VAR9</accession>
<comment type="caution">
    <text evidence="1">The sequence shown here is derived from an EMBL/GenBank/DDBJ whole genome shotgun (WGS) entry which is preliminary data.</text>
</comment>
<keyword evidence="2" id="KW-1185">Reference proteome</keyword>